<evidence type="ECO:0000313" key="1">
    <source>
        <dbReference type="EMBL" id="KAK8502007.1"/>
    </source>
</evidence>
<accession>A0ABR2B593</accession>
<protein>
    <submittedName>
        <fullName evidence="1">Uncharacterized protein</fullName>
    </submittedName>
</protein>
<dbReference type="EMBL" id="JBBPBM010000178">
    <property type="protein sequence ID" value="KAK8502007.1"/>
    <property type="molecule type" value="Genomic_DNA"/>
</dbReference>
<name>A0ABR2B593_9ROSI</name>
<keyword evidence="2" id="KW-1185">Reference proteome</keyword>
<proteinExistence type="predicted"/>
<evidence type="ECO:0000313" key="2">
    <source>
        <dbReference type="Proteomes" id="UP001472677"/>
    </source>
</evidence>
<comment type="caution">
    <text evidence="1">The sequence shown here is derived from an EMBL/GenBank/DDBJ whole genome shotgun (WGS) entry which is preliminary data.</text>
</comment>
<dbReference type="Proteomes" id="UP001472677">
    <property type="component" value="Unassembled WGS sequence"/>
</dbReference>
<reference evidence="1 2" key="1">
    <citation type="journal article" date="2024" name="G3 (Bethesda)">
        <title>Genome assembly of Hibiscus sabdariffa L. provides insights into metabolisms of medicinal natural products.</title>
        <authorList>
            <person name="Kim T."/>
        </authorList>
    </citation>
    <scope>NUCLEOTIDE SEQUENCE [LARGE SCALE GENOMIC DNA]</scope>
    <source>
        <strain evidence="1">TK-2024</strain>
        <tissue evidence="1">Old leaves</tissue>
    </source>
</reference>
<gene>
    <name evidence="1" type="ORF">V6N12_048121</name>
</gene>
<organism evidence="1 2">
    <name type="scientific">Hibiscus sabdariffa</name>
    <name type="common">roselle</name>
    <dbReference type="NCBI Taxonomy" id="183260"/>
    <lineage>
        <taxon>Eukaryota</taxon>
        <taxon>Viridiplantae</taxon>
        <taxon>Streptophyta</taxon>
        <taxon>Embryophyta</taxon>
        <taxon>Tracheophyta</taxon>
        <taxon>Spermatophyta</taxon>
        <taxon>Magnoliopsida</taxon>
        <taxon>eudicotyledons</taxon>
        <taxon>Gunneridae</taxon>
        <taxon>Pentapetalae</taxon>
        <taxon>rosids</taxon>
        <taxon>malvids</taxon>
        <taxon>Malvales</taxon>
        <taxon>Malvaceae</taxon>
        <taxon>Malvoideae</taxon>
        <taxon>Hibiscus</taxon>
    </lineage>
</organism>
<sequence>MMKTHYGSLKKVMGFLEIIEQIPQRQDRRHERGSRWFLKPPILGNKTIDDRGSLLDPISNQIKSKLNSLKNRNGLSKVHLSNVVVNAIASAYNKTFTISNNNARTGYLARTIETSIIVDLEFRCNGCNPTILAISKRMSERSINVGKLLTEA</sequence>